<comment type="similarity">
    <text evidence="3">Belongs to the NPH3 family.</text>
</comment>
<proteinExistence type="inferred from homology"/>
<evidence type="ECO:0000256" key="4">
    <source>
        <dbReference type="SAM" id="Coils"/>
    </source>
</evidence>
<dbReference type="OrthoDB" id="1080584at2759"/>
<dbReference type="STRING" id="1088818.A0A2I0BBL5"/>
<evidence type="ECO:0000256" key="2">
    <source>
        <dbReference type="ARBA" id="ARBA00022786"/>
    </source>
</evidence>
<keyword evidence="2" id="KW-0833">Ubl conjugation pathway</keyword>
<evidence type="ECO:0000313" key="7">
    <source>
        <dbReference type="Proteomes" id="UP000236161"/>
    </source>
</evidence>
<dbReference type="Proteomes" id="UP000236161">
    <property type="component" value="Unassembled WGS sequence"/>
</dbReference>
<organism evidence="6 7">
    <name type="scientific">Apostasia shenzhenica</name>
    <dbReference type="NCBI Taxonomy" id="1088818"/>
    <lineage>
        <taxon>Eukaryota</taxon>
        <taxon>Viridiplantae</taxon>
        <taxon>Streptophyta</taxon>
        <taxon>Embryophyta</taxon>
        <taxon>Tracheophyta</taxon>
        <taxon>Spermatophyta</taxon>
        <taxon>Magnoliopsida</taxon>
        <taxon>Liliopsida</taxon>
        <taxon>Asparagales</taxon>
        <taxon>Orchidaceae</taxon>
        <taxon>Apostasioideae</taxon>
        <taxon>Apostasia</taxon>
    </lineage>
</organism>
<dbReference type="AlphaFoldDB" id="A0A2I0BBL5"/>
<dbReference type="InterPro" id="IPR011333">
    <property type="entry name" value="SKP1/BTB/POZ_sf"/>
</dbReference>
<keyword evidence="7" id="KW-1185">Reference proteome</keyword>
<reference evidence="6 7" key="1">
    <citation type="journal article" date="2017" name="Nature">
        <title>The Apostasia genome and the evolution of orchids.</title>
        <authorList>
            <person name="Zhang G.Q."/>
            <person name="Liu K.W."/>
            <person name="Li Z."/>
            <person name="Lohaus R."/>
            <person name="Hsiao Y.Y."/>
            <person name="Niu S.C."/>
            <person name="Wang J.Y."/>
            <person name="Lin Y.C."/>
            <person name="Xu Q."/>
            <person name="Chen L.J."/>
            <person name="Yoshida K."/>
            <person name="Fujiwara S."/>
            <person name="Wang Z.W."/>
            <person name="Zhang Y.Q."/>
            <person name="Mitsuda N."/>
            <person name="Wang M."/>
            <person name="Liu G.H."/>
            <person name="Pecoraro L."/>
            <person name="Huang H.X."/>
            <person name="Xiao X.J."/>
            <person name="Lin M."/>
            <person name="Wu X.Y."/>
            <person name="Wu W.L."/>
            <person name="Chen Y.Y."/>
            <person name="Chang S.B."/>
            <person name="Sakamoto S."/>
            <person name="Ohme-Takagi M."/>
            <person name="Yagi M."/>
            <person name="Zeng S.J."/>
            <person name="Shen C.Y."/>
            <person name="Yeh C.M."/>
            <person name="Luo Y.B."/>
            <person name="Tsai W.C."/>
            <person name="Van de Peer Y."/>
            <person name="Liu Z.J."/>
        </authorList>
    </citation>
    <scope>NUCLEOTIDE SEQUENCE [LARGE SCALE GENOMIC DNA]</scope>
    <source>
        <strain evidence="7">cv. Shenzhen</strain>
        <tissue evidence="6">Stem</tissue>
    </source>
</reference>
<feature type="domain" description="NPH3" evidence="5">
    <location>
        <begin position="198"/>
        <end position="452"/>
    </location>
</feature>
<dbReference type="Gene3D" id="3.30.710.10">
    <property type="entry name" value="Potassium Channel Kv1.1, Chain A"/>
    <property type="match status" value="1"/>
</dbReference>
<dbReference type="EMBL" id="KZ451896">
    <property type="protein sequence ID" value="PKA65182.1"/>
    <property type="molecule type" value="Genomic_DNA"/>
</dbReference>
<comment type="pathway">
    <text evidence="1">Protein modification; protein ubiquitination.</text>
</comment>
<dbReference type="UniPathway" id="UPA00143"/>
<dbReference type="Pfam" id="PF03000">
    <property type="entry name" value="NPH3"/>
    <property type="match status" value="1"/>
</dbReference>
<name>A0A2I0BBL5_9ASPA</name>
<dbReference type="PROSITE" id="PS51649">
    <property type="entry name" value="NPH3"/>
    <property type="match status" value="1"/>
</dbReference>
<dbReference type="InterPro" id="IPR027356">
    <property type="entry name" value="NPH3_dom"/>
</dbReference>
<dbReference type="SUPFAM" id="SSF54695">
    <property type="entry name" value="POZ domain"/>
    <property type="match status" value="1"/>
</dbReference>
<keyword evidence="4" id="KW-0175">Coiled coil</keyword>
<dbReference type="GO" id="GO:0016567">
    <property type="term" value="P:protein ubiquitination"/>
    <property type="evidence" value="ECO:0007669"/>
    <property type="project" value="UniProtKB-UniPathway"/>
</dbReference>
<dbReference type="PANTHER" id="PTHR32370">
    <property type="entry name" value="OS12G0117600 PROTEIN"/>
    <property type="match status" value="1"/>
</dbReference>
<dbReference type="InterPro" id="IPR043454">
    <property type="entry name" value="NPH3/RPT2-like"/>
</dbReference>
<protein>
    <submittedName>
        <fullName evidence="6">BTB/POZ domain-containing protein</fullName>
    </submittedName>
</protein>
<accession>A0A2I0BBL5</accession>
<evidence type="ECO:0000256" key="1">
    <source>
        <dbReference type="ARBA" id="ARBA00004906"/>
    </source>
</evidence>
<gene>
    <name evidence="6" type="ORF">AXF42_Ash013303</name>
</gene>
<evidence type="ECO:0000259" key="5">
    <source>
        <dbReference type="PROSITE" id="PS51649"/>
    </source>
</evidence>
<sequence>MRELCDLKIHINGQQTFFLSQRVVCSFSGRLKRMTKQAKRKSHGNGSVIRIKDFPGGAEGFELVSRFCYNNGRIPMNPSNICFLHCAATFLEMNEEIAPCNLLTQAETFMDGLFYWTWDEILTSLRTCDPFFSIADSSGLLQKLISSLLARISANSDIFLVTPFPSSPSSSSSTDSFAFRSSSSIRTPDIIKPCLSREWWFNNLTVLPPRIIEKMMGELGCFGRDNKSFILTRFLLHYLKSAAQRGHGSKGDYEVLADTAVHGVVLMGRNLFSLSGLFWVLRVVSRAGVNKESKEKLEWLMGSMLDMASLDDLLVSGNGDGVYDVNLVIRLVGVFVNWVENDGVPLNKMRKVGRLLDKYLKEISPDQSLKVTKFLGVAESLPDSARDCYDGVYRALDIYLESHPGLPFEERTILCRCLNLEKLTLEACKDLAKNPRIPPQVAVEALVSQQSELQSRTEMTAAGAANMKAAATSPVPLRRQPEQFQADKEDLTFNLQKMQSRVIELEKVCIEMRSQMAKMAKGRFISTSTAQYITRGLPKLC</sequence>
<evidence type="ECO:0000313" key="6">
    <source>
        <dbReference type="EMBL" id="PKA65182.1"/>
    </source>
</evidence>
<evidence type="ECO:0000256" key="3">
    <source>
        <dbReference type="PROSITE-ProRule" id="PRU00982"/>
    </source>
</evidence>
<feature type="coiled-coil region" evidence="4">
    <location>
        <begin position="488"/>
        <end position="515"/>
    </location>
</feature>